<dbReference type="PANTHER" id="PTHR46708">
    <property type="entry name" value="TENASCIN"/>
    <property type="match status" value="1"/>
</dbReference>
<dbReference type="InterPro" id="IPR036116">
    <property type="entry name" value="FN3_sf"/>
</dbReference>
<protein>
    <recommendedName>
        <fullName evidence="1">protein-tyrosine-phosphatase</fullName>
        <ecNumber evidence="1">3.1.3.48</ecNumber>
    </recommendedName>
</protein>
<dbReference type="SMART" id="SM00060">
    <property type="entry name" value="FN3"/>
    <property type="match status" value="4"/>
</dbReference>
<dbReference type="PROSITE" id="PS50853">
    <property type="entry name" value="FN3"/>
    <property type="match status" value="1"/>
</dbReference>
<proteinExistence type="predicted"/>
<dbReference type="Proteomes" id="UP000046393">
    <property type="component" value="Unplaced"/>
</dbReference>
<evidence type="ECO:0000259" key="3">
    <source>
        <dbReference type="PROSITE" id="PS50853"/>
    </source>
</evidence>
<accession>A0A0N5A7T4</accession>
<dbReference type="SUPFAM" id="SSF49265">
    <property type="entry name" value="Fibronectin type III"/>
    <property type="match status" value="2"/>
</dbReference>
<evidence type="ECO:0000313" key="4">
    <source>
        <dbReference type="Proteomes" id="UP000046393"/>
    </source>
</evidence>
<dbReference type="InterPro" id="IPR003961">
    <property type="entry name" value="FN3_dom"/>
</dbReference>
<dbReference type="GO" id="GO:0004725">
    <property type="term" value="F:protein tyrosine phosphatase activity"/>
    <property type="evidence" value="ECO:0007669"/>
    <property type="project" value="UniProtKB-EC"/>
</dbReference>
<dbReference type="PANTHER" id="PTHR46708:SF2">
    <property type="entry name" value="FIBRONECTIN TYPE-III DOMAIN-CONTAINING PROTEIN"/>
    <property type="match status" value="1"/>
</dbReference>
<dbReference type="InterPro" id="IPR050991">
    <property type="entry name" value="ECM_Regulatory_Proteins"/>
</dbReference>
<evidence type="ECO:0000313" key="5">
    <source>
        <dbReference type="WBParaSite" id="SMUV_0000009801-mRNA-1"/>
    </source>
</evidence>
<dbReference type="InterPro" id="IPR013783">
    <property type="entry name" value="Ig-like_fold"/>
</dbReference>
<dbReference type="CDD" id="cd00063">
    <property type="entry name" value="FN3"/>
    <property type="match status" value="1"/>
</dbReference>
<keyword evidence="2" id="KW-0677">Repeat</keyword>
<dbReference type="Gene3D" id="2.60.40.10">
    <property type="entry name" value="Immunoglobulins"/>
    <property type="match status" value="2"/>
</dbReference>
<reference evidence="5" key="1">
    <citation type="submission" date="2016-04" db="UniProtKB">
        <authorList>
            <consortium name="WormBaseParasite"/>
        </authorList>
    </citation>
    <scope>IDENTIFICATION</scope>
</reference>
<dbReference type="InterPro" id="IPR041201">
    <property type="entry name" value="PTPRJ_TM"/>
</dbReference>
<dbReference type="EC" id="3.1.3.48" evidence="1"/>
<organism evidence="4 5">
    <name type="scientific">Syphacia muris</name>
    <dbReference type="NCBI Taxonomy" id="451379"/>
    <lineage>
        <taxon>Eukaryota</taxon>
        <taxon>Metazoa</taxon>
        <taxon>Ecdysozoa</taxon>
        <taxon>Nematoda</taxon>
        <taxon>Chromadorea</taxon>
        <taxon>Rhabditida</taxon>
        <taxon>Spirurina</taxon>
        <taxon>Oxyuridomorpha</taxon>
        <taxon>Oxyuroidea</taxon>
        <taxon>Oxyuridae</taxon>
        <taxon>Syphacia</taxon>
    </lineage>
</organism>
<dbReference type="AlphaFoldDB" id="A0A0N5A7T4"/>
<dbReference type="WBParaSite" id="SMUV_0000009801-mRNA-1">
    <property type="protein sequence ID" value="SMUV_0000009801-mRNA-1"/>
    <property type="gene ID" value="SMUV_0000009801"/>
</dbReference>
<evidence type="ECO:0000256" key="2">
    <source>
        <dbReference type="ARBA" id="ARBA00022737"/>
    </source>
</evidence>
<dbReference type="Pfam" id="PF18861">
    <property type="entry name" value="PTP_tm"/>
    <property type="match status" value="1"/>
</dbReference>
<name>A0A0N5A7T4_9BILA</name>
<keyword evidence="4" id="KW-1185">Reference proteome</keyword>
<feature type="domain" description="Fibronectin type-III" evidence="3">
    <location>
        <begin position="64"/>
        <end position="154"/>
    </location>
</feature>
<dbReference type="STRING" id="451379.A0A0N5A7T4"/>
<evidence type="ECO:0000256" key="1">
    <source>
        <dbReference type="ARBA" id="ARBA00013064"/>
    </source>
</evidence>
<sequence>LFSGNRSSSKISEVIGTVLLLLLLSGIPATNTKYYVHHSINMLYDLYTLPHIIELLTSIFSLADPDSPRLDSVTSTSTEAILSYIPPEGTNLTFYIKYAPVDHLEQANVIETKATLVKLRNLRPATNFSLQIFSMQDNVLSLDSMETFFTTKEIENYNATYSIRTLPTGFTLPSTINQQASVDEWSTFASTLKPQSFNSFTKLSGSSAASLPDGETSDAEVSKLVTEAEQTDTDPSVALETEARFGTKQVKSTLAPVSSTNAPSIDSDVDISLLPEPSREIILSKEGNRIHVEWDLYEDTVCDGFRFKYTILSLSRPKTYSIETTAQDAIIKMLPEHKLEVSPENQCHIANVVGTKISITDEFYVSKVIINWDWPNYPHNFETNRLVVSYGKGKYEHEIEADSVGEVVIEKLDPNELYTFVVRNISRELDISSQAKTVRQITPPVITSTLYPGQISSTAININFGDSDPEHLFDKYELIFSGNSKNITKILEKNDEKSLTFTRLIPGKTYDFELYTIYKGIKSRAVIANVTTYPLKVDKLFPVVGKNYVVLYWDVQNFVNSNCRFRLSSETVELNNTNKYRFNNLEAETYYTFTITVIMGVGDAKAESESEMVTVGISQMKLYLLWFSSISTKDSRYFKFENDQNAFADTNGVIDNYAIIVTEDNKLEGDDYELKSWFEVRDEEHWPPYRASPSDYNPFKKQRKSKSVTFIVGAEDCEKRRLDEQYCNGMLRANVDYFIKIRSYSVSNIAMETDWVSVSGVASQTDESSESGRRLPCHMYLNGCPRKNAAASTYEQLSKSLFMSITTTITVTLLLLRLL</sequence>